<dbReference type="PANTHER" id="PTHR33930">
    <property type="entry name" value="ALKYL HYDROPEROXIDE REDUCTASE AHPD"/>
    <property type="match status" value="1"/>
</dbReference>
<accession>C8VX39</accession>
<dbReference type="AlphaFoldDB" id="C8VX39"/>
<dbReference type="InterPro" id="IPR029032">
    <property type="entry name" value="AhpD-like"/>
</dbReference>
<dbReference type="InterPro" id="IPR004675">
    <property type="entry name" value="AhpD_core"/>
</dbReference>
<sequence length="92" mass="9796">MSALLDNKTRQLIAIGASMAANCVSCLHQHYNAAMAAGATVEEVIEAIKVGEAIKAQPSAQIKQEIAMLLNDKENLFPHHHHGKKSCGCGCN</sequence>
<reference evidence="2 3" key="1">
    <citation type="journal article" date="2009" name="Stand. Genomic Sci.">
        <title>Complete genome sequence of Desulfotomaculum acetoxidans type strain (5575).</title>
        <authorList>
            <person name="Spring S."/>
            <person name="Lapidus A."/>
            <person name="Schroder M."/>
            <person name="Gleim D."/>
            <person name="Sims D."/>
            <person name="Meincke L."/>
            <person name="Glavina Del Rio T."/>
            <person name="Tice H."/>
            <person name="Copeland A."/>
            <person name="Cheng J.F."/>
            <person name="Lucas S."/>
            <person name="Chen F."/>
            <person name="Nolan M."/>
            <person name="Bruce D."/>
            <person name="Goodwin L."/>
            <person name="Pitluck S."/>
            <person name="Ivanova N."/>
            <person name="Mavromatis K."/>
            <person name="Mikhailova N."/>
            <person name="Pati A."/>
            <person name="Chen A."/>
            <person name="Palaniappan K."/>
            <person name="Land M."/>
            <person name="Hauser L."/>
            <person name="Chang Y.J."/>
            <person name="Jeffries C.D."/>
            <person name="Chain P."/>
            <person name="Saunders E."/>
            <person name="Brettin T."/>
            <person name="Detter J.C."/>
            <person name="Goker M."/>
            <person name="Bristow J."/>
            <person name="Eisen J.A."/>
            <person name="Markowitz V."/>
            <person name="Hugenholtz P."/>
            <person name="Kyrpides N.C."/>
            <person name="Klenk H.P."/>
            <person name="Han C."/>
        </authorList>
    </citation>
    <scope>NUCLEOTIDE SEQUENCE [LARGE SCALE GENOMIC DNA]</scope>
    <source>
        <strain evidence="3">ATCC 49208 / DSM 771 / VKM B-1644</strain>
    </source>
</reference>
<dbReference type="RefSeq" id="WP_015757326.1">
    <property type="nucleotide sequence ID" value="NC_013216.1"/>
</dbReference>
<keyword evidence="3" id="KW-1185">Reference proteome</keyword>
<evidence type="ECO:0000259" key="1">
    <source>
        <dbReference type="Pfam" id="PF02627"/>
    </source>
</evidence>
<dbReference type="STRING" id="485916.Dtox_1758"/>
<feature type="domain" description="Carboxymuconolactone decarboxylase-like" evidence="1">
    <location>
        <begin position="5"/>
        <end position="60"/>
    </location>
</feature>
<keyword evidence="2" id="KW-0575">Peroxidase</keyword>
<dbReference type="Proteomes" id="UP000002217">
    <property type="component" value="Chromosome"/>
</dbReference>
<dbReference type="SUPFAM" id="SSF69118">
    <property type="entry name" value="AhpD-like"/>
    <property type="match status" value="1"/>
</dbReference>
<evidence type="ECO:0000313" key="3">
    <source>
        <dbReference type="Proteomes" id="UP000002217"/>
    </source>
</evidence>
<gene>
    <name evidence="2" type="ordered locus">Dtox_1758</name>
</gene>
<protein>
    <submittedName>
        <fullName evidence="2">Alkylhydroperoxidase like protein, AhpD family</fullName>
    </submittedName>
</protein>
<dbReference type="GO" id="GO:0051920">
    <property type="term" value="F:peroxiredoxin activity"/>
    <property type="evidence" value="ECO:0007669"/>
    <property type="project" value="InterPro"/>
</dbReference>
<dbReference type="OrthoDB" id="1683318at2"/>
<dbReference type="Gene3D" id="1.20.1290.10">
    <property type="entry name" value="AhpD-like"/>
    <property type="match status" value="1"/>
</dbReference>
<dbReference type="EMBL" id="CP001720">
    <property type="protein sequence ID" value="ACV62615.1"/>
    <property type="molecule type" value="Genomic_DNA"/>
</dbReference>
<dbReference type="NCBIfam" id="TIGR00778">
    <property type="entry name" value="ahpD_dom"/>
    <property type="match status" value="1"/>
</dbReference>
<dbReference type="eggNOG" id="ENOG5030IUJ">
    <property type="taxonomic scope" value="Bacteria"/>
</dbReference>
<organism evidence="2 3">
    <name type="scientific">Desulfofarcimen acetoxidans (strain ATCC 49208 / DSM 771 / KCTC 5769 / VKM B-1644 / 5575)</name>
    <name type="common">Desulfotomaculum acetoxidans</name>
    <dbReference type="NCBI Taxonomy" id="485916"/>
    <lineage>
        <taxon>Bacteria</taxon>
        <taxon>Bacillati</taxon>
        <taxon>Bacillota</taxon>
        <taxon>Clostridia</taxon>
        <taxon>Eubacteriales</taxon>
        <taxon>Peptococcaceae</taxon>
        <taxon>Desulfofarcimen</taxon>
    </lineage>
</organism>
<proteinExistence type="predicted"/>
<dbReference type="Pfam" id="PF02627">
    <property type="entry name" value="CMD"/>
    <property type="match status" value="1"/>
</dbReference>
<dbReference type="InterPro" id="IPR003779">
    <property type="entry name" value="CMD-like"/>
</dbReference>
<dbReference type="PANTHER" id="PTHR33930:SF2">
    <property type="entry name" value="BLR3452 PROTEIN"/>
    <property type="match status" value="1"/>
</dbReference>
<evidence type="ECO:0000313" key="2">
    <source>
        <dbReference type="EMBL" id="ACV62615.1"/>
    </source>
</evidence>
<keyword evidence="2" id="KW-0560">Oxidoreductase</keyword>
<dbReference type="KEGG" id="dae:Dtox_1758"/>
<dbReference type="HOGENOM" id="CLU_2492737_0_0_9"/>
<name>C8VX39_DESAS</name>